<dbReference type="GO" id="GO:0009279">
    <property type="term" value="C:cell outer membrane"/>
    <property type="evidence" value="ECO:0007669"/>
    <property type="project" value="UniProtKB-SubCell"/>
</dbReference>
<comment type="subcellular location">
    <subcellularLocation>
        <location evidence="1">Cell outer membrane</location>
    </subcellularLocation>
</comment>
<gene>
    <name evidence="10" type="ORF">SAMN04490197_4101</name>
</gene>
<evidence type="ECO:0000256" key="1">
    <source>
        <dbReference type="ARBA" id="ARBA00004442"/>
    </source>
</evidence>
<accession>A0A8B3Y1F0</accession>
<evidence type="ECO:0000256" key="9">
    <source>
        <dbReference type="SAM" id="MobiDB-lite"/>
    </source>
</evidence>
<keyword evidence="7" id="KW-0998">Cell outer membrane</keyword>
<evidence type="ECO:0000313" key="11">
    <source>
        <dbReference type="Proteomes" id="UP000183653"/>
    </source>
</evidence>
<evidence type="ECO:0000256" key="2">
    <source>
        <dbReference type="ARBA" id="ARBA00007613"/>
    </source>
</evidence>
<dbReference type="InterPro" id="IPR051906">
    <property type="entry name" value="TolC-like"/>
</dbReference>
<dbReference type="GO" id="GO:1990281">
    <property type="term" value="C:efflux pump complex"/>
    <property type="evidence" value="ECO:0007669"/>
    <property type="project" value="TreeGrafter"/>
</dbReference>
<protein>
    <submittedName>
        <fullName evidence="10">Outer membrane protein</fullName>
    </submittedName>
</protein>
<keyword evidence="8" id="KW-0175">Coiled coil</keyword>
<reference evidence="10 11" key="1">
    <citation type="submission" date="2016-10" db="EMBL/GenBank/DDBJ databases">
        <authorList>
            <person name="Varghese N."/>
            <person name="Submissions S."/>
        </authorList>
    </citation>
    <scope>NUCLEOTIDE SEQUENCE [LARGE SCALE GENOMIC DNA]</scope>
    <source>
        <strain evidence="10 11">BS2775</strain>
    </source>
</reference>
<evidence type="ECO:0000256" key="5">
    <source>
        <dbReference type="ARBA" id="ARBA00022692"/>
    </source>
</evidence>
<name>A0A8B3Y1F0_9PSED</name>
<evidence type="ECO:0000256" key="3">
    <source>
        <dbReference type="ARBA" id="ARBA00022448"/>
    </source>
</evidence>
<dbReference type="InterPro" id="IPR003423">
    <property type="entry name" value="OMP_efflux"/>
</dbReference>
<dbReference type="Pfam" id="PF02321">
    <property type="entry name" value="OEP"/>
    <property type="match status" value="2"/>
</dbReference>
<keyword evidence="6" id="KW-0472">Membrane</keyword>
<evidence type="ECO:0000256" key="6">
    <source>
        <dbReference type="ARBA" id="ARBA00023136"/>
    </source>
</evidence>
<dbReference type="InterPro" id="IPR010130">
    <property type="entry name" value="T1SS_OMP_TolC"/>
</dbReference>
<dbReference type="GO" id="GO:0015562">
    <property type="term" value="F:efflux transmembrane transporter activity"/>
    <property type="evidence" value="ECO:0007669"/>
    <property type="project" value="InterPro"/>
</dbReference>
<keyword evidence="4" id="KW-1134">Transmembrane beta strand</keyword>
<dbReference type="NCBIfam" id="TIGR01844">
    <property type="entry name" value="type_I_sec_TolC"/>
    <property type="match status" value="1"/>
</dbReference>
<dbReference type="Proteomes" id="UP000183653">
    <property type="component" value="Chromosome I"/>
</dbReference>
<dbReference type="OrthoDB" id="9813458at2"/>
<evidence type="ECO:0000256" key="4">
    <source>
        <dbReference type="ARBA" id="ARBA00022452"/>
    </source>
</evidence>
<sequence length="455" mass="50387">MTSAVASADDFDKRADLMGVYQQAVINDAKLSAARHEYQALREAVPQARAGLLPTLSAGGSVESVRLQRDEPSLTRTRSQSVFQANLNQPLFRLDRWFQLEAAQASTEQAALELSAKEQSLILSAAQAYFETLRALDLLAASKAEEAALKRQQQQAQGRLENGASSITDVLDAQAAYDNANANRKLAERKVDDAYETLARLTKQDYSSIEGIQHQLPVEAPVPNDAKAWVSQAVQQNLSLLASNFAVTAAEKTNHQRKAGFAPTLDAVASYRKGDNDNFGYSNPTDFGRSGYQGDVEQRSIGLELNIPLYSGGMTRSQVRETTERLAQSEDERDDRRREVVQNTRNFHRAVNSDVEQVSARRQTILSSQASVKANTVGRELGSRNTADVLNAQRQLYNAVREYNNARYDYIIDTLKLKEAAGSLSPADLIDLAMYLIKNYDPDRDFLPPDARRPI</sequence>
<dbReference type="PANTHER" id="PTHR30026">
    <property type="entry name" value="OUTER MEMBRANE PROTEIN TOLC"/>
    <property type="match status" value="1"/>
</dbReference>
<evidence type="ECO:0000313" key="10">
    <source>
        <dbReference type="EMBL" id="SDU23721.1"/>
    </source>
</evidence>
<dbReference type="RefSeq" id="WP_057724518.1">
    <property type="nucleotide sequence ID" value="NZ_JYLM01000006.1"/>
</dbReference>
<dbReference type="GO" id="GO:0015288">
    <property type="term" value="F:porin activity"/>
    <property type="evidence" value="ECO:0007669"/>
    <property type="project" value="TreeGrafter"/>
</dbReference>
<dbReference type="EMBL" id="LT629782">
    <property type="protein sequence ID" value="SDU23721.1"/>
    <property type="molecule type" value="Genomic_DNA"/>
</dbReference>
<comment type="similarity">
    <text evidence="2">Belongs to the outer membrane factor (OMF) (TC 1.B.17) family.</text>
</comment>
<dbReference type="AlphaFoldDB" id="A0A8B3Y1F0"/>
<keyword evidence="5" id="KW-0812">Transmembrane</keyword>
<dbReference type="Gene3D" id="1.20.1600.10">
    <property type="entry name" value="Outer membrane efflux proteins (OEP)"/>
    <property type="match status" value="1"/>
</dbReference>
<keyword evidence="11" id="KW-1185">Reference proteome</keyword>
<dbReference type="SUPFAM" id="SSF56954">
    <property type="entry name" value="Outer membrane efflux proteins (OEP)"/>
    <property type="match status" value="1"/>
</dbReference>
<proteinExistence type="inferred from homology"/>
<evidence type="ECO:0000256" key="7">
    <source>
        <dbReference type="ARBA" id="ARBA00023237"/>
    </source>
</evidence>
<feature type="coiled-coil region" evidence="8">
    <location>
        <begin position="170"/>
        <end position="204"/>
    </location>
</feature>
<organism evidence="10 11">
    <name type="scientific">Pseudomonas orientalis</name>
    <dbReference type="NCBI Taxonomy" id="76758"/>
    <lineage>
        <taxon>Bacteria</taxon>
        <taxon>Pseudomonadati</taxon>
        <taxon>Pseudomonadota</taxon>
        <taxon>Gammaproteobacteria</taxon>
        <taxon>Pseudomonadales</taxon>
        <taxon>Pseudomonadaceae</taxon>
        <taxon>Pseudomonas</taxon>
    </lineage>
</organism>
<evidence type="ECO:0000256" key="8">
    <source>
        <dbReference type="SAM" id="Coils"/>
    </source>
</evidence>
<dbReference type="PANTHER" id="PTHR30026:SF20">
    <property type="entry name" value="OUTER MEMBRANE PROTEIN TOLC"/>
    <property type="match status" value="1"/>
</dbReference>
<feature type="region of interest" description="Disordered" evidence="9">
    <location>
        <begin position="316"/>
        <end position="339"/>
    </location>
</feature>
<feature type="compositionally biased region" description="Basic and acidic residues" evidence="9">
    <location>
        <begin position="318"/>
        <end position="339"/>
    </location>
</feature>
<keyword evidence="3" id="KW-0813">Transport</keyword>